<dbReference type="InterPro" id="IPR036736">
    <property type="entry name" value="ACP-like_sf"/>
</dbReference>
<proteinExistence type="predicted"/>
<dbReference type="GO" id="GO:0006633">
    <property type="term" value="P:fatty acid biosynthetic process"/>
    <property type="evidence" value="ECO:0007669"/>
    <property type="project" value="TreeGrafter"/>
</dbReference>
<keyword evidence="2" id="KW-0597">Phosphoprotein</keyword>
<name>A0A226D5E6_FOLCA</name>
<dbReference type="Gene3D" id="3.90.180.10">
    <property type="entry name" value="Medium-chain alcohol dehydrogenases, catalytic domain"/>
    <property type="match status" value="1"/>
</dbReference>
<sequence>MGLWQPLPYVHFKSQEIRDALSFLEKAKHIGKVVVSMPDKENKLFNYKSSYLITGGCGGIGWELMNWMLHNGAKRIFLMGRRIPSLERQSEINSLTDRGFHLIWRRGDVSKLSDCESMFSFTKEKFPESPLRGIFHCSGVLSDAAFLYLKVKMISLEDIFRLMGGWNLHELSKTLHLQHFVLFSSISSLIGNPGQGNYAAANAFLDALAHYRHALGLPAISLNFGQWGEVGLRQHISGLLPMSTKQALIALELALHSKNVQLCPSSMNVTSLVQRIPWTANFLADILKSEVNHSAKAVVKKFDVVSSEKFYVEFNACKNETDRNSVILNHVGKIVSSVLQLEHNNGINRKFSELGLDSLMMIEIKNKTSTLFKGKVQMSINDFADSEDLESLVTQISKLVAKN</sequence>
<dbReference type="InterPro" id="IPR050091">
    <property type="entry name" value="PKS_NRPS_Biosynth_Enz"/>
</dbReference>
<dbReference type="AlphaFoldDB" id="A0A226D5E6"/>
<dbReference type="STRING" id="158441.A0A226D5E6"/>
<dbReference type="SMART" id="SM00822">
    <property type="entry name" value="PKS_KR"/>
    <property type="match status" value="1"/>
</dbReference>
<comment type="caution">
    <text evidence="4">The sequence shown here is derived from an EMBL/GenBank/DDBJ whole genome shotgun (WGS) entry which is preliminary data.</text>
</comment>
<evidence type="ECO:0000259" key="3">
    <source>
        <dbReference type="PROSITE" id="PS50075"/>
    </source>
</evidence>
<reference evidence="4 5" key="1">
    <citation type="submission" date="2015-12" db="EMBL/GenBank/DDBJ databases">
        <title>The genome of Folsomia candida.</title>
        <authorList>
            <person name="Faddeeva A."/>
            <person name="Derks M.F."/>
            <person name="Anvar Y."/>
            <person name="Smit S."/>
            <person name="Van Straalen N."/>
            <person name="Roelofs D."/>
        </authorList>
    </citation>
    <scope>NUCLEOTIDE SEQUENCE [LARGE SCALE GENOMIC DNA]</scope>
    <source>
        <strain evidence="4 5">VU population</strain>
        <tissue evidence="4">Whole body</tissue>
    </source>
</reference>
<organism evidence="4 5">
    <name type="scientific">Folsomia candida</name>
    <name type="common">Springtail</name>
    <dbReference type="NCBI Taxonomy" id="158441"/>
    <lineage>
        <taxon>Eukaryota</taxon>
        <taxon>Metazoa</taxon>
        <taxon>Ecdysozoa</taxon>
        <taxon>Arthropoda</taxon>
        <taxon>Hexapoda</taxon>
        <taxon>Collembola</taxon>
        <taxon>Entomobryomorpha</taxon>
        <taxon>Isotomoidea</taxon>
        <taxon>Isotomidae</taxon>
        <taxon>Proisotominae</taxon>
        <taxon>Folsomia</taxon>
    </lineage>
</organism>
<dbReference type="PANTHER" id="PTHR43775">
    <property type="entry name" value="FATTY ACID SYNTHASE"/>
    <property type="match status" value="1"/>
</dbReference>
<evidence type="ECO:0000256" key="2">
    <source>
        <dbReference type="ARBA" id="ARBA00022553"/>
    </source>
</evidence>
<protein>
    <submittedName>
        <fullName evidence="4">Phthiocerol synthesis polyketide synthase type I PpsC</fullName>
    </submittedName>
</protein>
<dbReference type="InterPro" id="IPR013968">
    <property type="entry name" value="PKS_KR"/>
</dbReference>
<dbReference type="SUPFAM" id="SSF51735">
    <property type="entry name" value="NAD(P)-binding Rossmann-fold domains"/>
    <property type="match status" value="1"/>
</dbReference>
<feature type="domain" description="Carrier" evidence="3">
    <location>
        <begin position="322"/>
        <end position="400"/>
    </location>
</feature>
<dbReference type="Pfam" id="PF00550">
    <property type="entry name" value="PP-binding"/>
    <property type="match status" value="1"/>
</dbReference>
<evidence type="ECO:0000313" key="5">
    <source>
        <dbReference type="Proteomes" id="UP000198287"/>
    </source>
</evidence>
<dbReference type="Pfam" id="PF08659">
    <property type="entry name" value="KR"/>
    <property type="match status" value="1"/>
</dbReference>
<dbReference type="OrthoDB" id="48317at2759"/>
<dbReference type="Gene3D" id="1.10.1200.10">
    <property type="entry name" value="ACP-like"/>
    <property type="match status" value="1"/>
</dbReference>
<evidence type="ECO:0000256" key="1">
    <source>
        <dbReference type="ARBA" id="ARBA00022450"/>
    </source>
</evidence>
<dbReference type="GO" id="GO:0004312">
    <property type="term" value="F:fatty acid synthase activity"/>
    <property type="evidence" value="ECO:0007669"/>
    <property type="project" value="TreeGrafter"/>
</dbReference>
<dbReference type="SUPFAM" id="SSF47336">
    <property type="entry name" value="ACP-like"/>
    <property type="match status" value="1"/>
</dbReference>
<gene>
    <name evidence="4" type="ORF">Fcan01_25699</name>
</gene>
<dbReference type="Gene3D" id="3.40.50.720">
    <property type="entry name" value="NAD(P)-binding Rossmann-like Domain"/>
    <property type="match status" value="1"/>
</dbReference>
<dbReference type="Proteomes" id="UP000198287">
    <property type="component" value="Unassembled WGS sequence"/>
</dbReference>
<dbReference type="PROSITE" id="PS50075">
    <property type="entry name" value="CARRIER"/>
    <property type="match status" value="1"/>
</dbReference>
<dbReference type="InterPro" id="IPR009081">
    <property type="entry name" value="PP-bd_ACP"/>
</dbReference>
<dbReference type="InterPro" id="IPR036291">
    <property type="entry name" value="NAD(P)-bd_dom_sf"/>
</dbReference>
<accession>A0A226D5E6</accession>
<keyword evidence="5" id="KW-1185">Reference proteome</keyword>
<dbReference type="PANTHER" id="PTHR43775:SF37">
    <property type="entry name" value="SI:DKEY-61P9.11"/>
    <property type="match status" value="1"/>
</dbReference>
<dbReference type="InterPro" id="IPR057326">
    <property type="entry name" value="KR_dom"/>
</dbReference>
<dbReference type="EMBL" id="LNIX01000038">
    <property type="protein sequence ID" value="OXA39456.1"/>
    <property type="molecule type" value="Genomic_DNA"/>
</dbReference>
<evidence type="ECO:0000313" key="4">
    <source>
        <dbReference type="EMBL" id="OXA39456.1"/>
    </source>
</evidence>
<keyword evidence="1" id="KW-0596">Phosphopantetheine</keyword>